<dbReference type="Pfam" id="PF07441">
    <property type="entry name" value="BofA"/>
    <property type="match status" value="1"/>
</dbReference>
<gene>
    <name evidence="2" type="ORF">DV520_07670</name>
</gene>
<feature type="transmembrane region" description="Helical" evidence="1">
    <location>
        <begin position="66"/>
        <end position="86"/>
    </location>
</feature>
<organism evidence="2 3">
    <name type="scientific">Evtepia gabavorous</name>
    <dbReference type="NCBI Taxonomy" id="2211183"/>
    <lineage>
        <taxon>Bacteria</taxon>
        <taxon>Bacillati</taxon>
        <taxon>Bacillota</taxon>
        <taxon>Clostridia</taxon>
        <taxon>Eubacteriales</taxon>
        <taxon>Evtepia</taxon>
    </lineage>
</organism>
<proteinExistence type="predicted"/>
<keyword evidence="1" id="KW-0472">Membrane</keyword>
<dbReference type="InterPro" id="IPR010001">
    <property type="entry name" value="BofA"/>
</dbReference>
<comment type="caution">
    <text evidence="2">The sequence shown here is derived from an EMBL/GenBank/DDBJ whole genome shotgun (WGS) entry which is preliminary data.</text>
</comment>
<evidence type="ECO:0000313" key="2">
    <source>
        <dbReference type="EMBL" id="RFT06362.1"/>
    </source>
</evidence>
<protein>
    <submittedName>
        <fullName evidence="2">Transcriptional regulator</fullName>
    </submittedName>
</protein>
<keyword evidence="1" id="KW-1133">Transmembrane helix</keyword>
<dbReference type="Proteomes" id="UP000260649">
    <property type="component" value="Unassembled WGS sequence"/>
</dbReference>
<feature type="transmembrane region" description="Helical" evidence="1">
    <location>
        <begin position="12"/>
        <end position="32"/>
    </location>
</feature>
<reference evidence="2 3" key="1">
    <citation type="submission" date="2018-07" db="EMBL/GenBank/DDBJ databases">
        <title>GABA Modulating Bacteria of the Human Gut Microbiota.</title>
        <authorList>
            <person name="Strandwitz P."/>
            <person name="Kim K.H."/>
            <person name="Terekhova D."/>
            <person name="Liu J.K."/>
            <person name="Sharma A."/>
            <person name="Levering J."/>
            <person name="Mcdonald D."/>
            <person name="Dietrich D."/>
            <person name="Ramadhar T.R."/>
            <person name="Lekbua A."/>
            <person name="Mroue N."/>
            <person name="Liston C."/>
            <person name="Stewart E.J."/>
            <person name="Dubin M.J."/>
            <person name="Zengler K."/>
            <person name="Knight R."/>
            <person name="Gilbert J.A."/>
            <person name="Clardy J."/>
            <person name="Lewis K."/>
        </authorList>
    </citation>
    <scope>NUCLEOTIDE SEQUENCE [LARGE SCALE GENOMIC DNA]</scope>
    <source>
        <strain evidence="2 3">KLE1738</strain>
    </source>
</reference>
<dbReference type="GeneID" id="97995606"/>
<dbReference type="AlphaFoldDB" id="A0A3E2B2V3"/>
<feature type="transmembrane region" description="Helical" evidence="1">
    <location>
        <begin position="39"/>
        <end position="60"/>
    </location>
</feature>
<dbReference type="RefSeq" id="WP_117142340.1">
    <property type="nucleotide sequence ID" value="NZ_CAKXKJ010000028.1"/>
</dbReference>
<evidence type="ECO:0000256" key="1">
    <source>
        <dbReference type="SAM" id="Phobius"/>
    </source>
</evidence>
<evidence type="ECO:0000313" key="3">
    <source>
        <dbReference type="Proteomes" id="UP000260649"/>
    </source>
</evidence>
<accession>A0A3E2B2V3</accession>
<dbReference type="EMBL" id="QQRQ01000011">
    <property type="protein sequence ID" value="RFT06362.1"/>
    <property type="molecule type" value="Genomic_DNA"/>
</dbReference>
<sequence>MNLFAEGGPWLTILFFSVLFLVIFRRPLGWLLKLLARSALGLGFLALWSQSGLAAGLALGVNAFNALTLGLLGLPGLGLLFLFRWVGT</sequence>
<keyword evidence="3" id="KW-1185">Reference proteome</keyword>
<name>A0A3E2B2V3_9FIRM</name>
<keyword evidence="1" id="KW-0812">Transmembrane</keyword>